<name>A0A1R0GQP2_9FUNG</name>
<evidence type="ECO:0000313" key="5">
    <source>
        <dbReference type="EMBL" id="OLY81080.1"/>
    </source>
</evidence>
<sequence>MTALLRKFLPLKKAPVYKTRESIESKMEFSKIGNSNKIPLVDINANNGKALKLAISISNTEALYILFNAFKINPTIEDSDNGMIQITKHPKLDLGLIDDFLILEMAKRKEPGSLEFLFNFPEFESTIYTIFIESIKLHNSPMSKFMIERGVDISLYENFALMCCAWYENLSVMELLFLKGADLSDQNGKALSIACSKGYDTIACFLIKNGADPGLDDGISLVYASISCSFKTIKLLCENGADVDSHGEVALAYACERSNYRIANYLISLGIDVNLHEGYPLIIACRNNSIRLVKLLVFCGADVNAQNGRPLIEAARVGCFDIVDFLLSRGADPNANNKLALDIAKRKGQLDIIKNIYDSIQGSSHSDHHEESPNFNDLDFFYF</sequence>
<keyword evidence="2 3" id="KW-0040">ANK repeat</keyword>
<dbReference type="InterPro" id="IPR002110">
    <property type="entry name" value="Ankyrin_rpt"/>
</dbReference>
<dbReference type="STRING" id="133383.A0A1R0GQP2"/>
<feature type="repeat" description="ANK" evidence="3">
    <location>
        <begin position="306"/>
        <end position="338"/>
    </location>
</feature>
<dbReference type="PANTHER" id="PTHR24173">
    <property type="entry name" value="ANKYRIN REPEAT CONTAINING"/>
    <property type="match status" value="1"/>
</dbReference>
<feature type="repeat" description="ANK" evidence="3">
    <location>
        <begin position="246"/>
        <end position="278"/>
    </location>
</feature>
<protein>
    <submittedName>
        <fullName evidence="4">Putative ankyrin repeat protein</fullName>
    </submittedName>
</protein>
<dbReference type="OrthoDB" id="341259at2759"/>
<reference evidence="4" key="2">
    <citation type="submission" date="2017-01" db="EMBL/GenBank/DDBJ databases">
        <authorList>
            <person name="Mah S.A."/>
            <person name="Swanson W.J."/>
            <person name="Moy G.W."/>
            <person name="Vacquier V.D."/>
        </authorList>
    </citation>
    <scope>NUCLEOTIDE SEQUENCE</scope>
    <source>
        <strain evidence="4">ALG-7-W6</strain>
    </source>
</reference>
<dbReference type="PANTHER" id="PTHR24173:SF74">
    <property type="entry name" value="ANKYRIN REPEAT DOMAIN-CONTAINING PROTEIN 16"/>
    <property type="match status" value="1"/>
</dbReference>
<dbReference type="SMART" id="SM00248">
    <property type="entry name" value="ANK"/>
    <property type="match status" value="8"/>
</dbReference>
<evidence type="ECO:0000256" key="2">
    <source>
        <dbReference type="ARBA" id="ARBA00023043"/>
    </source>
</evidence>
<feature type="repeat" description="ANK" evidence="3">
    <location>
        <begin position="276"/>
        <end position="308"/>
    </location>
</feature>
<comment type="caution">
    <text evidence="4">The sequence shown here is derived from an EMBL/GenBank/DDBJ whole genome shotgun (WGS) entry which is preliminary data.</text>
</comment>
<proteinExistence type="predicted"/>
<dbReference type="SUPFAM" id="SSF48403">
    <property type="entry name" value="Ankyrin repeat"/>
    <property type="match status" value="1"/>
</dbReference>
<organism evidence="4 6">
    <name type="scientific">Smittium mucronatum</name>
    <dbReference type="NCBI Taxonomy" id="133383"/>
    <lineage>
        <taxon>Eukaryota</taxon>
        <taxon>Fungi</taxon>
        <taxon>Fungi incertae sedis</taxon>
        <taxon>Zoopagomycota</taxon>
        <taxon>Kickxellomycotina</taxon>
        <taxon>Harpellomycetes</taxon>
        <taxon>Harpellales</taxon>
        <taxon>Legeriomycetaceae</taxon>
        <taxon>Smittium</taxon>
    </lineage>
</organism>
<dbReference type="Pfam" id="PF12796">
    <property type="entry name" value="Ank_2"/>
    <property type="match status" value="2"/>
</dbReference>
<dbReference type="Proteomes" id="UP000187455">
    <property type="component" value="Unassembled WGS sequence"/>
</dbReference>
<dbReference type="PROSITE" id="PS50088">
    <property type="entry name" value="ANK_REPEAT"/>
    <property type="match status" value="3"/>
</dbReference>
<keyword evidence="1" id="KW-0677">Repeat</keyword>
<reference evidence="4 6" key="1">
    <citation type="journal article" date="2016" name="Mol. Biol. Evol.">
        <title>Genome-Wide Survey of Gut Fungi (Harpellales) Reveals the First Horizontally Transferred Ubiquitin Gene from a Mosquito Host.</title>
        <authorList>
            <person name="Wang Y."/>
            <person name="White M.M."/>
            <person name="Kvist S."/>
            <person name="Moncalvo J.M."/>
        </authorList>
    </citation>
    <scope>NUCLEOTIDE SEQUENCE [LARGE SCALE GENOMIC DNA]</scope>
    <source>
        <strain evidence="4 6">ALG-7-W6</strain>
    </source>
</reference>
<dbReference type="PROSITE" id="PS50297">
    <property type="entry name" value="ANK_REP_REGION"/>
    <property type="match status" value="2"/>
</dbReference>
<evidence type="ECO:0000256" key="3">
    <source>
        <dbReference type="PROSITE-ProRule" id="PRU00023"/>
    </source>
</evidence>
<dbReference type="Gene3D" id="1.25.40.20">
    <property type="entry name" value="Ankyrin repeat-containing domain"/>
    <property type="match status" value="1"/>
</dbReference>
<dbReference type="EMBL" id="LSSL01002803">
    <property type="protein sequence ID" value="OLY81080.1"/>
    <property type="molecule type" value="Genomic_DNA"/>
</dbReference>
<dbReference type="InterPro" id="IPR036770">
    <property type="entry name" value="Ankyrin_rpt-contain_sf"/>
</dbReference>
<dbReference type="AlphaFoldDB" id="A0A1R0GQP2"/>
<gene>
    <name evidence="5" type="ORF">AYI68_g4817</name>
    <name evidence="4" type="ORF">AYI68_g6734</name>
</gene>
<evidence type="ECO:0000256" key="1">
    <source>
        <dbReference type="ARBA" id="ARBA00022737"/>
    </source>
</evidence>
<dbReference type="EMBL" id="LSSL01004797">
    <property type="protein sequence ID" value="OLY79200.1"/>
    <property type="molecule type" value="Genomic_DNA"/>
</dbReference>
<keyword evidence="6" id="KW-1185">Reference proteome</keyword>
<accession>A0A1R0GQP2</accession>
<evidence type="ECO:0000313" key="4">
    <source>
        <dbReference type="EMBL" id="OLY79200.1"/>
    </source>
</evidence>
<evidence type="ECO:0000313" key="6">
    <source>
        <dbReference type="Proteomes" id="UP000187455"/>
    </source>
</evidence>